<accession>A0A8B8ZY12</accession>
<dbReference type="GO" id="GO:0005783">
    <property type="term" value="C:endoplasmic reticulum"/>
    <property type="evidence" value="ECO:0007669"/>
    <property type="project" value="TreeGrafter"/>
</dbReference>
<evidence type="ECO:0000313" key="3">
    <source>
        <dbReference type="RefSeq" id="XP_038979210.1"/>
    </source>
</evidence>
<dbReference type="RefSeq" id="XP_038979209.1">
    <property type="nucleotide sequence ID" value="XM_039123281.1"/>
</dbReference>
<dbReference type="KEGG" id="pda:103715414"/>
<evidence type="ECO:0000313" key="1">
    <source>
        <dbReference type="Proteomes" id="UP000228380"/>
    </source>
</evidence>
<evidence type="ECO:0000313" key="2">
    <source>
        <dbReference type="RefSeq" id="XP_038979209.1"/>
    </source>
</evidence>
<dbReference type="GO" id="GO:0036503">
    <property type="term" value="P:ERAD pathway"/>
    <property type="evidence" value="ECO:0007669"/>
    <property type="project" value="TreeGrafter"/>
</dbReference>
<reference evidence="2 3" key="1">
    <citation type="submission" date="2025-04" db="UniProtKB">
        <authorList>
            <consortium name="RefSeq"/>
        </authorList>
    </citation>
    <scope>IDENTIFICATION</scope>
    <source>
        <tissue evidence="2 3">Young leaves</tissue>
    </source>
</reference>
<keyword evidence="1" id="KW-1185">Reference proteome</keyword>
<sequence length="135" mass="15364">MLLIFFHGLTLQPNLLPVQLLFYMELLDQNALKSFMLPWWKHQKKGKIKYEVRPVLPYGCQAASSYCSAVGSSDVVGLGYGVELALKSMEYKAMDDSTVKKGFTVEDHRTEDLSPEVRGFIFSKILERKPEVTTE</sequence>
<dbReference type="RefSeq" id="XP_038979211.1">
    <property type="nucleotide sequence ID" value="XM_039123283.1"/>
</dbReference>
<dbReference type="GO" id="GO:0018279">
    <property type="term" value="P:protein N-linked glycosylation via asparagine"/>
    <property type="evidence" value="ECO:0007669"/>
    <property type="project" value="TreeGrafter"/>
</dbReference>
<dbReference type="PANTHER" id="PTHR11226">
    <property type="entry name" value="UDP-GLUCOSE GLYCOPROTEIN:GLUCOSYLTRANSFERASE"/>
    <property type="match status" value="1"/>
</dbReference>
<evidence type="ECO:0000313" key="4">
    <source>
        <dbReference type="RefSeq" id="XP_038979211.1"/>
    </source>
</evidence>
<dbReference type="RefSeq" id="XP_038979210.1">
    <property type="nucleotide sequence ID" value="XM_039123282.1"/>
</dbReference>
<dbReference type="PANTHER" id="PTHR11226:SF0">
    <property type="entry name" value="UDP-GLUCOSE:GLYCOPROTEIN GLUCOSYLTRANSFERASE"/>
    <property type="match status" value="1"/>
</dbReference>
<protein>
    <submittedName>
        <fullName evidence="2 3">UDP-glucose:glycoprotein glucosyltransferase-like isoform X1</fullName>
    </submittedName>
</protein>
<dbReference type="AlphaFoldDB" id="A0A8B8ZY12"/>
<dbReference type="GO" id="GO:0003980">
    <property type="term" value="F:UDP-glucose:glycoprotein glucosyltransferase activity"/>
    <property type="evidence" value="ECO:0007669"/>
    <property type="project" value="InterPro"/>
</dbReference>
<dbReference type="OrthoDB" id="1922177at2759"/>
<organism evidence="1 3">
    <name type="scientific">Phoenix dactylifera</name>
    <name type="common">Date palm</name>
    <dbReference type="NCBI Taxonomy" id="42345"/>
    <lineage>
        <taxon>Eukaryota</taxon>
        <taxon>Viridiplantae</taxon>
        <taxon>Streptophyta</taxon>
        <taxon>Embryophyta</taxon>
        <taxon>Tracheophyta</taxon>
        <taxon>Spermatophyta</taxon>
        <taxon>Magnoliopsida</taxon>
        <taxon>Liliopsida</taxon>
        <taxon>Arecaceae</taxon>
        <taxon>Coryphoideae</taxon>
        <taxon>Phoeniceae</taxon>
        <taxon>Phoenix</taxon>
    </lineage>
</organism>
<gene>
    <name evidence="2 3 4" type="primary">LOC103715414</name>
</gene>
<dbReference type="Proteomes" id="UP000228380">
    <property type="component" value="Unplaced"/>
</dbReference>
<dbReference type="InterPro" id="IPR009448">
    <property type="entry name" value="UDP-g_GGtrans"/>
</dbReference>
<dbReference type="GeneID" id="103715414"/>
<proteinExistence type="predicted"/>
<name>A0A8B8ZY12_PHODC</name>
<dbReference type="GO" id="GO:0051082">
    <property type="term" value="F:unfolded protein binding"/>
    <property type="evidence" value="ECO:0007669"/>
    <property type="project" value="TreeGrafter"/>
</dbReference>